<protein>
    <recommendedName>
        <fullName evidence="9">Multidrug-efflux transporter</fullName>
    </recommendedName>
</protein>
<feature type="transmembrane region" description="Helical" evidence="10">
    <location>
        <begin position="364"/>
        <end position="385"/>
    </location>
</feature>
<keyword evidence="2" id="KW-0813">Transport</keyword>
<evidence type="ECO:0000256" key="3">
    <source>
        <dbReference type="ARBA" id="ARBA00022449"/>
    </source>
</evidence>
<feature type="transmembrane region" description="Helical" evidence="10">
    <location>
        <begin position="20"/>
        <end position="39"/>
    </location>
</feature>
<dbReference type="CDD" id="cd13133">
    <property type="entry name" value="MATE_like_7"/>
    <property type="match status" value="1"/>
</dbReference>
<dbReference type="STRING" id="1220578.FPE01S_03_06110"/>
<evidence type="ECO:0000256" key="5">
    <source>
        <dbReference type="ARBA" id="ARBA00022692"/>
    </source>
</evidence>
<dbReference type="InterPro" id="IPR048279">
    <property type="entry name" value="MdtK-like"/>
</dbReference>
<dbReference type="Proteomes" id="UP000033121">
    <property type="component" value="Unassembled WGS sequence"/>
</dbReference>
<feature type="transmembrane region" description="Helical" evidence="10">
    <location>
        <begin position="252"/>
        <end position="270"/>
    </location>
</feature>
<evidence type="ECO:0000313" key="11">
    <source>
        <dbReference type="EMBL" id="GAO44573.1"/>
    </source>
</evidence>
<dbReference type="GO" id="GO:0042910">
    <property type="term" value="F:xenobiotic transmembrane transporter activity"/>
    <property type="evidence" value="ECO:0007669"/>
    <property type="project" value="InterPro"/>
</dbReference>
<feature type="transmembrane region" description="Helical" evidence="10">
    <location>
        <begin position="200"/>
        <end position="220"/>
    </location>
</feature>
<dbReference type="InterPro" id="IPR002528">
    <property type="entry name" value="MATE_fam"/>
</dbReference>
<dbReference type="AlphaFoldDB" id="A0A0E9N458"/>
<dbReference type="InterPro" id="IPR050222">
    <property type="entry name" value="MATE_MdtK"/>
</dbReference>
<feature type="transmembrane region" description="Helical" evidence="10">
    <location>
        <begin position="51"/>
        <end position="74"/>
    </location>
</feature>
<feature type="transmembrane region" description="Helical" evidence="10">
    <location>
        <begin position="95"/>
        <end position="118"/>
    </location>
</feature>
<keyword evidence="5 10" id="KW-0812">Transmembrane</keyword>
<evidence type="ECO:0000256" key="2">
    <source>
        <dbReference type="ARBA" id="ARBA00022448"/>
    </source>
</evidence>
<dbReference type="EMBL" id="BBWV01000003">
    <property type="protein sequence ID" value="GAO44573.1"/>
    <property type="molecule type" value="Genomic_DNA"/>
</dbReference>
<keyword evidence="6 10" id="KW-1133">Transmembrane helix</keyword>
<feature type="transmembrane region" description="Helical" evidence="10">
    <location>
        <begin position="397"/>
        <end position="416"/>
    </location>
</feature>
<accession>A0A0E9N458</accession>
<feature type="transmembrane region" description="Helical" evidence="10">
    <location>
        <begin position="422"/>
        <end position="442"/>
    </location>
</feature>
<keyword evidence="8 10" id="KW-0472">Membrane</keyword>
<dbReference type="GO" id="GO:0006811">
    <property type="term" value="P:monoatomic ion transport"/>
    <property type="evidence" value="ECO:0007669"/>
    <property type="project" value="UniProtKB-KW"/>
</dbReference>
<sequence length="452" mass="50329">MSQAIPTADLRVTATNRQILAIALPISFSIFVPQINFITNNIFLGGLGEKPLAAAGITGVYYLIFGVIGFGLNNGLQAMIARRAGQQRPEAIGKLFAQGVYIAMAIAALGIICTWLLAPLVLNYSLQDPELRSTCLSFLRIRIFGLPFLYVYQMRNALLVGTNQSRLLIWGTAAETIANITLDYSLIYGRLGLPRLGFNGAAVASVIAEAIGMLVVFAVIEWKGISKQLALYKDLRPDWPEARLLLVQSSPLILQYGISILSWEFFYILIEHYGSRDLAISNTMRNILGFFGVFTWAFAATSNTMVSNIIGQGKDEEVEPLIRRIVKLSLYFSLVLITLLNIFPGSILQIYGQGESFVSMAIPVMRVVSLAMVMMSFATVWLNAVTGTGHSKVNLRIELVAIIAYTIYVYLVLRVYKLPISIAWMSEWLYWIILFLLSFFYIRSGRWKGKVI</sequence>
<keyword evidence="4" id="KW-1003">Cell membrane</keyword>
<dbReference type="NCBIfam" id="TIGR00797">
    <property type="entry name" value="matE"/>
    <property type="match status" value="1"/>
</dbReference>
<comment type="subcellular location">
    <subcellularLocation>
        <location evidence="1">Cell membrane</location>
        <topology evidence="1">Multi-pass membrane protein</topology>
    </subcellularLocation>
</comment>
<evidence type="ECO:0000313" key="12">
    <source>
        <dbReference type="Proteomes" id="UP000033121"/>
    </source>
</evidence>
<evidence type="ECO:0000256" key="6">
    <source>
        <dbReference type="ARBA" id="ARBA00022989"/>
    </source>
</evidence>
<dbReference type="GO" id="GO:0015297">
    <property type="term" value="F:antiporter activity"/>
    <property type="evidence" value="ECO:0007669"/>
    <property type="project" value="UniProtKB-KW"/>
</dbReference>
<reference evidence="11 12" key="1">
    <citation type="submission" date="2015-04" db="EMBL/GenBank/DDBJ databases">
        <title>Whole genome shotgun sequence of Flavihumibacter petaseus NBRC 106054.</title>
        <authorList>
            <person name="Miyazawa S."/>
            <person name="Hosoyama A."/>
            <person name="Hashimoto M."/>
            <person name="Noguchi M."/>
            <person name="Tsuchikane K."/>
            <person name="Ohji S."/>
            <person name="Yamazoe A."/>
            <person name="Ichikawa N."/>
            <person name="Kimura A."/>
            <person name="Fujita N."/>
        </authorList>
    </citation>
    <scope>NUCLEOTIDE SEQUENCE [LARGE SCALE GENOMIC DNA]</scope>
    <source>
        <strain evidence="11 12">NBRC 106054</strain>
    </source>
</reference>
<evidence type="ECO:0000256" key="8">
    <source>
        <dbReference type="ARBA" id="ARBA00023136"/>
    </source>
</evidence>
<keyword evidence="7" id="KW-0406">Ion transport</keyword>
<feature type="transmembrane region" description="Helical" evidence="10">
    <location>
        <begin position="330"/>
        <end position="352"/>
    </location>
</feature>
<feature type="transmembrane region" description="Helical" evidence="10">
    <location>
        <begin position="138"/>
        <end position="155"/>
    </location>
</feature>
<dbReference type="PANTHER" id="PTHR43298">
    <property type="entry name" value="MULTIDRUG RESISTANCE PROTEIN NORM-RELATED"/>
    <property type="match status" value="1"/>
</dbReference>
<dbReference type="PIRSF" id="PIRSF006603">
    <property type="entry name" value="DinF"/>
    <property type="match status" value="1"/>
</dbReference>
<dbReference type="GO" id="GO:0005886">
    <property type="term" value="C:plasma membrane"/>
    <property type="evidence" value="ECO:0007669"/>
    <property type="project" value="UniProtKB-SubCell"/>
</dbReference>
<name>A0A0E9N458_9BACT</name>
<keyword evidence="3" id="KW-0050">Antiport</keyword>
<proteinExistence type="predicted"/>
<feature type="transmembrane region" description="Helical" evidence="10">
    <location>
        <begin position="167"/>
        <end position="188"/>
    </location>
</feature>
<comment type="caution">
    <text evidence="11">The sequence shown here is derived from an EMBL/GenBank/DDBJ whole genome shotgun (WGS) entry which is preliminary data.</text>
</comment>
<evidence type="ECO:0000256" key="1">
    <source>
        <dbReference type="ARBA" id="ARBA00004651"/>
    </source>
</evidence>
<evidence type="ECO:0000256" key="9">
    <source>
        <dbReference type="ARBA" id="ARBA00031636"/>
    </source>
</evidence>
<feature type="transmembrane region" description="Helical" evidence="10">
    <location>
        <begin position="290"/>
        <end position="310"/>
    </location>
</feature>
<keyword evidence="12" id="KW-1185">Reference proteome</keyword>
<evidence type="ECO:0000256" key="4">
    <source>
        <dbReference type="ARBA" id="ARBA00022475"/>
    </source>
</evidence>
<evidence type="ECO:0000256" key="7">
    <source>
        <dbReference type="ARBA" id="ARBA00023065"/>
    </source>
</evidence>
<dbReference type="RefSeq" id="WP_046370478.1">
    <property type="nucleotide sequence ID" value="NZ_BBWV01000003.1"/>
</dbReference>
<dbReference type="PANTHER" id="PTHR43298:SF2">
    <property type="entry name" value="FMN_FAD EXPORTER YEEO-RELATED"/>
    <property type="match status" value="1"/>
</dbReference>
<dbReference type="Pfam" id="PF01554">
    <property type="entry name" value="MatE"/>
    <property type="match status" value="2"/>
</dbReference>
<evidence type="ECO:0000256" key="10">
    <source>
        <dbReference type="SAM" id="Phobius"/>
    </source>
</evidence>
<organism evidence="11 12">
    <name type="scientific">Flavihumibacter petaseus NBRC 106054</name>
    <dbReference type="NCBI Taxonomy" id="1220578"/>
    <lineage>
        <taxon>Bacteria</taxon>
        <taxon>Pseudomonadati</taxon>
        <taxon>Bacteroidota</taxon>
        <taxon>Chitinophagia</taxon>
        <taxon>Chitinophagales</taxon>
        <taxon>Chitinophagaceae</taxon>
        <taxon>Flavihumibacter</taxon>
    </lineage>
</organism>
<gene>
    <name evidence="11" type="ORF">FPE01S_03_06110</name>
</gene>